<dbReference type="AlphaFoldDB" id="A0A9P6JJ61"/>
<feature type="compositionally biased region" description="Pro residues" evidence="1">
    <location>
        <begin position="65"/>
        <end position="81"/>
    </location>
</feature>
<evidence type="ECO:0000313" key="3">
    <source>
        <dbReference type="Proteomes" id="UP000807306"/>
    </source>
</evidence>
<accession>A0A9P6JJ61</accession>
<protein>
    <submittedName>
        <fullName evidence="2">Uncharacterized protein</fullName>
    </submittedName>
</protein>
<dbReference type="EMBL" id="MU157935">
    <property type="protein sequence ID" value="KAF9522753.1"/>
    <property type="molecule type" value="Genomic_DNA"/>
</dbReference>
<organism evidence="2 3">
    <name type="scientific">Crepidotus variabilis</name>
    <dbReference type="NCBI Taxonomy" id="179855"/>
    <lineage>
        <taxon>Eukaryota</taxon>
        <taxon>Fungi</taxon>
        <taxon>Dikarya</taxon>
        <taxon>Basidiomycota</taxon>
        <taxon>Agaricomycotina</taxon>
        <taxon>Agaricomycetes</taxon>
        <taxon>Agaricomycetidae</taxon>
        <taxon>Agaricales</taxon>
        <taxon>Agaricineae</taxon>
        <taxon>Crepidotaceae</taxon>
        <taxon>Crepidotus</taxon>
    </lineage>
</organism>
<gene>
    <name evidence="2" type="ORF">CPB83DRAFT_840242</name>
</gene>
<evidence type="ECO:0000256" key="1">
    <source>
        <dbReference type="SAM" id="MobiDB-lite"/>
    </source>
</evidence>
<sequence>MTYYPEDNTMFRRLVTTTTKRIVNPDDPLGEVRYLTKTYITETCVSISDEPPAISETTTQAQQPMSPPATPPPVTPSPPATPKKAASQHCQVPLSRFCQNYNSYKKREAVQKQELRLKGARLLRAGQRVHEDQCLAALLGVQREYIVVSDSDNDETAVSEGGDEFIVLSNDSDI</sequence>
<evidence type="ECO:0000313" key="2">
    <source>
        <dbReference type="EMBL" id="KAF9522753.1"/>
    </source>
</evidence>
<dbReference type="Proteomes" id="UP000807306">
    <property type="component" value="Unassembled WGS sequence"/>
</dbReference>
<keyword evidence="3" id="KW-1185">Reference proteome</keyword>
<feature type="region of interest" description="Disordered" evidence="1">
    <location>
        <begin position="56"/>
        <end position="87"/>
    </location>
</feature>
<comment type="caution">
    <text evidence="2">The sequence shown here is derived from an EMBL/GenBank/DDBJ whole genome shotgun (WGS) entry which is preliminary data.</text>
</comment>
<proteinExistence type="predicted"/>
<name>A0A9P6JJ61_9AGAR</name>
<reference evidence="2" key="1">
    <citation type="submission" date="2020-11" db="EMBL/GenBank/DDBJ databases">
        <authorList>
            <consortium name="DOE Joint Genome Institute"/>
            <person name="Ahrendt S."/>
            <person name="Riley R."/>
            <person name="Andreopoulos W."/>
            <person name="Labutti K."/>
            <person name="Pangilinan J."/>
            <person name="Ruiz-Duenas F.J."/>
            <person name="Barrasa J.M."/>
            <person name="Sanchez-Garcia M."/>
            <person name="Camarero S."/>
            <person name="Miyauchi S."/>
            <person name="Serrano A."/>
            <person name="Linde D."/>
            <person name="Babiker R."/>
            <person name="Drula E."/>
            <person name="Ayuso-Fernandez I."/>
            <person name="Pacheco R."/>
            <person name="Padilla G."/>
            <person name="Ferreira P."/>
            <person name="Barriuso J."/>
            <person name="Kellner H."/>
            <person name="Castanera R."/>
            <person name="Alfaro M."/>
            <person name="Ramirez L."/>
            <person name="Pisabarro A.G."/>
            <person name="Kuo A."/>
            <person name="Tritt A."/>
            <person name="Lipzen A."/>
            <person name="He G."/>
            <person name="Yan M."/>
            <person name="Ng V."/>
            <person name="Cullen D."/>
            <person name="Martin F."/>
            <person name="Rosso M.-N."/>
            <person name="Henrissat B."/>
            <person name="Hibbett D."/>
            <person name="Martinez A.T."/>
            <person name="Grigoriev I.V."/>
        </authorList>
    </citation>
    <scope>NUCLEOTIDE SEQUENCE</scope>
    <source>
        <strain evidence="2">CBS 506.95</strain>
    </source>
</reference>